<dbReference type="GO" id="GO:0004222">
    <property type="term" value="F:metalloendopeptidase activity"/>
    <property type="evidence" value="ECO:0007669"/>
    <property type="project" value="UniProtKB-UniRule"/>
</dbReference>
<evidence type="ECO:0000256" key="9">
    <source>
        <dbReference type="RuleBase" id="RU361183"/>
    </source>
</evidence>
<dbReference type="InterPro" id="IPR016187">
    <property type="entry name" value="CTDL_fold"/>
</dbReference>
<dbReference type="InterPro" id="IPR035914">
    <property type="entry name" value="Sperma_CUB_dom_sf"/>
</dbReference>
<evidence type="ECO:0000259" key="11">
    <source>
        <dbReference type="PROSITE" id="PS50041"/>
    </source>
</evidence>
<dbReference type="SUPFAM" id="SSF56436">
    <property type="entry name" value="C-type lectin-like"/>
    <property type="match status" value="1"/>
</dbReference>
<feature type="signal peptide" evidence="9">
    <location>
        <begin position="1"/>
        <end position="20"/>
    </location>
</feature>
<dbReference type="Gene3D" id="3.10.100.10">
    <property type="entry name" value="Mannose-Binding Protein A, subunit A"/>
    <property type="match status" value="1"/>
</dbReference>
<dbReference type="EMBL" id="JBJQND010000017">
    <property type="protein sequence ID" value="KAL3841424.1"/>
    <property type="molecule type" value="Genomic_DNA"/>
</dbReference>
<feature type="chain" id="PRO_5044529920" description="Metalloendopeptidase" evidence="9">
    <location>
        <begin position="21"/>
        <end position="544"/>
    </location>
</feature>
<dbReference type="SMART" id="SM00235">
    <property type="entry name" value="ZnMc"/>
    <property type="match status" value="1"/>
</dbReference>
<dbReference type="PANTHER" id="PTHR10127">
    <property type="entry name" value="DISCOIDIN, CUB, EGF, LAMININ , AND ZINC METALLOPROTEASE DOMAIN CONTAINING"/>
    <property type="match status" value="1"/>
</dbReference>
<evidence type="ECO:0000256" key="7">
    <source>
        <dbReference type="PROSITE-ProRule" id="PRU00059"/>
    </source>
</evidence>
<dbReference type="SMART" id="SM00042">
    <property type="entry name" value="CUB"/>
    <property type="match status" value="1"/>
</dbReference>
<feature type="active site" evidence="8">
    <location>
        <position position="127"/>
    </location>
</feature>
<dbReference type="Pfam" id="PF00059">
    <property type="entry name" value="Lectin_C"/>
    <property type="match status" value="1"/>
</dbReference>
<feature type="binding site" evidence="8">
    <location>
        <position position="126"/>
    </location>
    <ligand>
        <name>Zn(2+)</name>
        <dbReference type="ChEBI" id="CHEBI:29105"/>
        <note>catalytic</note>
    </ligand>
</feature>
<keyword evidence="6" id="KW-1015">Disulfide bond</keyword>
<feature type="domain" description="CUB" evidence="10">
    <location>
        <begin position="414"/>
        <end position="527"/>
    </location>
</feature>
<dbReference type="AlphaFoldDB" id="A0ABD3TW66"/>
<keyword evidence="2 8" id="KW-0479">Metal-binding</keyword>
<organism evidence="13 14">
    <name type="scientific">Sinanodonta woodiana</name>
    <name type="common">Chinese pond mussel</name>
    <name type="synonym">Anodonta woodiana</name>
    <dbReference type="NCBI Taxonomy" id="1069815"/>
    <lineage>
        <taxon>Eukaryota</taxon>
        <taxon>Metazoa</taxon>
        <taxon>Spiralia</taxon>
        <taxon>Lophotrochozoa</taxon>
        <taxon>Mollusca</taxon>
        <taxon>Bivalvia</taxon>
        <taxon>Autobranchia</taxon>
        <taxon>Heteroconchia</taxon>
        <taxon>Palaeoheterodonta</taxon>
        <taxon>Unionida</taxon>
        <taxon>Unionoidea</taxon>
        <taxon>Unionidae</taxon>
        <taxon>Unioninae</taxon>
        <taxon>Sinanodonta</taxon>
    </lineage>
</organism>
<dbReference type="InterPro" id="IPR024079">
    <property type="entry name" value="MetalloPept_cat_dom_sf"/>
</dbReference>
<dbReference type="InterPro" id="IPR000859">
    <property type="entry name" value="CUB_dom"/>
</dbReference>
<dbReference type="PROSITE" id="PS50041">
    <property type="entry name" value="C_TYPE_LECTIN_2"/>
    <property type="match status" value="1"/>
</dbReference>
<evidence type="ECO:0000259" key="12">
    <source>
        <dbReference type="PROSITE" id="PS51864"/>
    </source>
</evidence>
<evidence type="ECO:0000256" key="4">
    <source>
        <dbReference type="ARBA" id="ARBA00022833"/>
    </source>
</evidence>
<dbReference type="PROSITE" id="PS01186">
    <property type="entry name" value="EGF_2"/>
    <property type="match status" value="1"/>
</dbReference>
<comment type="caution">
    <text evidence="7">Lacks conserved residue(s) required for the propagation of feature annotation.</text>
</comment>
<dbReference type="PRINTS" id="PR00480">
    <property type="entry name" value="ASTACIN"/>
</dbReference>
<name>A0ABD3TW66_SINWO</name>
<reference evidence="13 14" key="1">
    <citation type="submission" date="2024-11" db="EMBL/GenBank/DDBJ databases">
        <title>Chromosome-level genome assembly of the freshwater bivalve Anodonta woodiana.</title>
        <authorList>
            <person name="Chen X."/>
        </authorList>
    </citation>
    <scope>NUCLEOTIDE SEQUENCE [LARGE SCALE GENOMIC DNA]</scope>
    <source>
        <strain evidence="13">MN2024</strain>
        <tissue evidence="13">Gills</tissue>
    </source>
</reference>
<dbReference type="CDD" id="cd00041">
    <property type="entry name" value="CUB"/>
    <property type="match status" value="1"/>
</dbReference>
<keyword evidence="14" id="KW-1185">Reference proteome</keyword>
<evidence type="ECO:0000256" key="1">
    <source>
        <dbReference type="ARBA" id="ARBA00022670"/>
    </source>
</evidence>
<dbReference type="Proteomes" id="UP001634394">
    <property type="component" value="Unassembled WGS sequence"/>
</dbReference>
<feature type="binding site" evidence="8">
    <location>
        <position position="130"/>
    </location>
    <ligand>
        <name>Zn(2+)</name>
        <dbReference type="ChEBI" id="CHEBI:29105"/>
        <note>catalytic</note>
    </ligand>
</feature>
<dbReference type="InterPro" id="IPR034035">
    <property type="entry name" value="Astacin-like_dom"/>
</dbReference>
<dbReference type="SMART" id="SM00034">
    <property type="entry name" value="CLECT"/>
    <property type="match status" value="1"/>
</dbReference>
<dbReference type="Gene3D" id="2.60.120.290">
    <property type="entry name" value="Spermadhesin, CUB domain"/>
    <property type="match status" value="1"/>
</dbReference>
<dbReference type="InterPro" id="IPR000742">
    <property type="entry name" value="EGF"/>
</dbReference>
<evidence type="ECO:0000256" key="3">
    <source>
        <dbReference type="ARBA" id="ARBA00022801"/>
    </source>
</evidence>
<dbReference type="FunFam" id="2.60.120.290:FF:000005">
    <property type="entry name" value="Procollagen C-endopeptidase enhancer 1"/>
    <property type="match status" value="1"/>
</dbReference>
<dbReference type="GO" id="GO:0006508">
    <property type="term" value="P:proteolysis"/>
    <property type="evidence" value="ECO:0007669"/>
    <property type="project" value="UniProtKB-KW"/>
</dbReference>
<comment type="caution">
    <text evidence="13">The sequence shown here is derived from an EMBL/GenBank/DDBJ whole genome shotgun (WGS) entry which is preliminary data.</text>
</comment>
<dbReference type="PROSITE" id="PS00022">
    <property type="entry name" value="EGF_1"/>
    <property type="match status" value="1"/>
</dbReference>
<keyword evidence="4 8" id="KW-0862">Zinc</keyword>
<dbReference type="InterPro" id="IPR006026">
    <property type="entry name" value="Peptidase_Metallo"/>
</dbReference>
<feature type="domain" description="C-type lectin" evidence="11">
    <location>
        <begin position="289"/>
        <end position="387"/>
    </location>
</feature>
<dbReference type="SUPFAM" id="SSF55486">
    <property type="entry name" value="Metalloproteases ('zincins'), catalytic domain"/>
    <property type="match status" value="1"/>
</dbReference>
<feature type="binding site" evidence="8">
    <location>
        <position position="136"/>
    </location>
    <ligand>
        <name>Zn(2+)</name>
        <dbReference type="ChEBI" id="CHEBI:29105"/>
        <note>catalytic</note>
    </ligand>
</feature>
<evidence type="ECO:0000259" key="10">
    <source>
        <dbReference type="PROSITE" id="PS01180"/>
    </source>
</evidence>
<dbReference type="Gene3D" id="3.40.390.10">
    <property type="entry name" value="Collagenase (Catalytic Domain)"/>
    <property type="match status" value="1"/>
</dbReference>
<evidence type="ECO:0000313" key="14">
    <source>
        <dbReference type="Proteomes" id="UP001634394"/>
    </source>
</evidence>
<protein>
    <recommendedName>
        <fullName evidence="9">Metalloendopeptidase</fullName>
        <ecNumber evidence="9">3.4.24.-</ecNumber>
    </recommendedName>
</protein>
<dbReference type="EC" id="3.4.24.-" evidence="9"/>
<evidence type="ECO:0000256" key="8">
    <source>
        <dbReference type="PROSITE-ProRule" id="PRU01211"/>
    </source>
</evidence>
<comment type="cofactor">
    <cofactor evidence="8 9">
        <name>Zn(2+)</name>
        <dbReference type="ChEBI" id="CHEBI:29105"/>
    </cofactor>
    <text evidence="8 9">Binds 1 zinc ion per subunit.</text>
</comment>
<dbReference type="InterPro" id="IPR016186">
    <property type="entry name" value="C-type_lectin-like/link_sf"/>
</dbReference>
<dbReference type="PROSITE" id="PS51864">
    <property type="entry name" value="ASTACIN"/>
    <property type="match status" value="1"/>
</dbReference>
<keyword evidence="9" id="KW-0732">Signal</keyword>
<evidence type="ECO:0000256" key="5">
    <source>
        <dbReference type="ARBA" id="ARBA00023049"/>
    </source>
</evidence>
<dbReference type="GO" id="GO:0008270">
    <property type="term" value="F:zinc ion binding"/>
    <property type="evidence" value="ECO:0007669"/>
    <property type="project" value="UniProtKB-UniRule"/>
</dbReference>
<gene>
    <name evidence="13" type="ORF">ACJMK2_019576</name>
</gene>
<sequence length="544" mass="62449">MDYIHYGVFLLILMIHSSFAQNETVDVNKLETIRLWPGGIIPYNLPQAVYGPKQRAKILAAMRRWEDVTCIQFVPWTDKLEEKFRDKRYINFFSAGNCFSRNGFHSTQPQLIGLGPRCLSMSTIIHELGHAIGLIHEMERPDRDSYIDVLYENINPDSRRNYDTTLSKGMNYELYNTLYDYKSIMHYPPMAWSNNNGPAVITKDPAYQNVIGRVDEISFFDALYVNRAYRCRDQCANQRLKVCQNGGFVGGPDCRCICMEGFGGEFCESVVPGYRHIVAFRCQNEWEFHEGKCYLISSSVRVSYNSAEIYCSWKNASLVHFESSVQWNWLKKRVLEEIATGDKNTFWVGLTRGAGSESYQWGKENDTSRLRIEDTEAVNTQACGKWNGLNLTATKCEMDEDNGLICVKDFDPNCGGRHLISNTAIFLHSPGYPDQYPENIECEYVLQARRKNKIEIRFQEFDIETHSACKSDYVEVKLTDMYKPGTRYCGDDLLNKTLVSDDNVLIVRLVSNARNSGAGFRFNARTIPIMPRMRTTRSNIHSSA</sequence>
<dbReference type="CDD" id="cd04280">
    <property type="entry name" value="ZnMc_astacin_like"/>
    <property type="match status" value="1"/>
</dbReference>
<dbReference type="SUPFAM" id="SSF49854">
    <property type="entry name" value="Spermadhesin, CUB domain"/>
    <property type="match status" value="1"/>
</dbReference>
<feature type="domain" description="Peptidase M12A" evidence="12">
    <location>
        <begin position="22"/>
        <end position="232"/>
    </location>
</feature>
<dbReference type="Pfam" id="PF00431">
    <property type="entry name" value="CUB"/>
    <property type="match status" value="1"/>
</dbReference>
<dbReference type="PROSITE" id="PS01180">
    <property type="entry name" value="CUB"/>
    <property type="match status" value="1"/>
</dbReference>
<accession>A0ABD3TW66</accession>
<dbReference type="InterPro" id="IPR001506">
    <property type="entry name" value="Peptidase_M12A"/>
</dbReference>
<proteinExistence type="predicted"/>
<dbReference type="PANTHER" id="PTHR10127:SF780">
    <property type="entry name" value="METALLOENDOPEPTIDASE"/>
    <property type="match status" value="1"/>
</dbReference>
<keyword evidence="5 8" id="KW-0482">Metalloprotease</keyword>
<dbReference type="InterPro" id="IPR001304">
    <property type="entry name" value="C-type_lectin-like"/>
</dbReference>
<keyword evidence="1 8" id="KW-0645">Protease</keyword>
<dbReference type="Pfam" id="PF01400">
    <property type="entry name" value="Astacin"/>
    <property type="match status" value="1"/>
</dbReference>
<evidence type="ECO:0000256" key="2">
    <source>
        <dbReference type="ARBA" id="ARBA00022723"/>
    </source>
</evidence>
<evidence type="ECO:0000256" key="6">
    <source>
        <dbReference type="ARBA" id="ARBA00023157"/>
    </source>
</evidence>
<keyword evidence="3 8" id="KW-0378">Hydrolase</keyword>
<evidence type="ECO:0000313" key="13">
    <source>
        <dbReference type="EMBL" id="KAL3841424.1"/>
    </source>
</evidence>